<evidence type="ECO:0000313" key="1">
    <source>
        <dbReference type="EMBL" id="MDF9913497.1"/>
    </source>
</evidence>
<protein>
    <submittedName>
        <fullName evidence="1">Uncharacterized protein</fullName>
    </submittedName>
</protein>
<proteinExistence type="predicted"/>
<comment type="caution">
    <text evidence="1">The sequence shown here is derived from an EMBL/GenBank/DDBJ whole genome shotgun (WGS) entry which is preliminary data.</text>
</comment>
<name>A0ABT6DB52_9LACO</name>
<evidence type="ECO:0000313" key="2">
    <source>
        <dbReference type="Proteomes" id="UP001152867"/>
    </source>
</evidence>
<dbReference type="EMBL" id="JANDJP010000003">
    <property type="protein sequence ID" value="MDF9913497.1"/>
    <property type="molecule type" value="Genomic_DNA"/>
</dbReference>
<reference evidence="1" key="1">
    <citation type="submission" date="2022-06" db="EMBL/GenBank/DDBJ databases">
        <title>Antifungal cultures and metabolites of lactic acid bacteria for use in dairy fermentations.</title>
        <authorList>
            <person name="Zhao Z."/>
            <person name="Gaenzle M."/>
        </authorList>
    </citation>
    <scope>NUCLEOTIDE SEQUENCE</scope>
    <source>
        <strain evidence="1">FUA3126</strain>
    </source>
</reference>
<keyword evidence="2" id="KW-1185">Reference proteome</keyword>
<gene>
    <name evidence="1" type="ORF">NNA32_04445</name>
</gene>
<accession>A0ABT6DB52</accession>
<dbReference type="Proteomes" id="UP001152867">
    <property type="component" value="Unassembled WGS sequence"/>
</dbReference>
<dbReference type="RefSeq" id="WP_178942687.1">
    <property type="nucleotide sequence ID" value="NZ_JAIWJF010000008.1"/>
</dbReference>
<organism evidence="1 2">
    <name type="scientific">Furfurilactobacillus milii</name>
    <dbReference type="NCBI Taxonomy" id="2888272"/>
    <lineage>
        <taxon>Bacteria</taxon>
        <taxon>Bacillati</taxon>
        <taxon>Bacillota</taxon>
        <taxon>Bacilli</taxon>
        <taxon>Lactobacillales</taxon>
        <taxon>Lactobacillaceae</taxon>
        <taxon>Furfurilactobacillus</taxon>
    </lineage>
</organism>
<sequence length="57" mass="6354">MAEQENKFKLDKIELDVLKGKIAQDSSSIVESLRSGALNNIKNDKNLKKALKKLAKV</sequence>